<dbReference type="AlphaFoldDB" id="A0A9N8VEN8"/>
<organism evidence="1 2">
    <name type="scientific">Racocetra fulgida</name>
    <dbReference type="NCBI Taxonomy" id="60492"/>
    <lineage>
        <taxon>Eukaryota</taxon>
        <taxon>Fungi</taxon>
        <taxon>Fungi incertae sedis</taxon>
        <taxon>Mucoromycota</taxon>
        <taxon>Glomeromycotina</taxon>
        <taxon>Glomeromycetes</taxon>
        <taxon>Diversisporales</taxon>
        <taxon>Gigasporaceae</taxon>
        <taxon>Racocetra</taxon>
    </lineage>
</organism>
<dbReference type="EMBL" id="CAJVPZ010000110">
    <property type="protein sequence ID" value="CAG8453466.1"/>
    <property type="molecule type" value="Genomic_DNA"/>
</dbReference>
<accession>A0A9N8VEN8</accession>
<proteinExistence type="predicted"/>
<reference evidence="1" key="1">
    <citation type="submission" date="2021-06" db="EMBL/GenBank/DDBJ databases">
        <authorList>
            <person name="Kallberg Y."/>
            <person name="Tangrot J."/>
            <person name="Rosling A."/>
        </authorList>
    </citation>
    <scope>NUCLEOTIDE SEQUENCE</scope>
    <source>
        <strain evidence="1">IN212</strain>
    </source>
</reference>
<gene>
    <name evidence="1" type="ORF">RFULGI_LOCUS348</name>
</gene>
<comment type="caution">
    <text evidence="1">The sequence shown here is derived from an EMBL/GenBank/DDBJ whole genome shotgun (WGS) entry which is preliminary data.</text>
</comment>
<dbReference type="Proteomes" id="UP000789396">
    <property type="component" value="Unassembled WGS sequence"/>
</dbReference>
<evidence type="ECO:0000313" key="2">
    <source>
        <dbReference type="Proteomes" id="UP000789396"/>
    </source>
</evidence>
<evidence type="ECO:0000313" key="1">
    <source>
        <dbReference type="EMBL" id="CAG8453466.1"/>
    </source>
</evidence>
<keyword evidence="2" id="KW-1185">Reference proteome</keyword>
<feature type="non-terminal residue" evidence="1">
    <location>
        <position position="42"/>
    </location>
</feature>
<name>A0A9N8VEN8_9GLOM</name>
<protein>
    <submittedName>
        <fullName evidence="1">11902_t:CDS:1</fullName>
    </submittedName>
</protein>
<sequence>MSNDNQVPLSATLDDPKIIKNLPLISFEPYIYRNEINQNLSN</sequence>